<dbReference type="PANTHER" id="PTHR11787:SF4">
    <property type="entry name" value="CHM, RAB ESCORT PROTEIN 1"/>
    <property type="match status" value="1"/>
</dbReference>
<dbReference type="PANTHER" id="PTHR11787">
    <property type="entry name" value="RAB GDP-DISSOCIATION INHIBITOR"/>
    <property type="match status" value="1"/>
</dbReference>
<dbReference type="Proteomes" id="UP000013776">
    <property type="component" value="Unassembled WGS sequence"/>
</dbReference>
<dbReference type="InterPro" id="IPR036188">
    <property type="entry name" value="FAD/NAD-bd_sf"/>
</dbReference>
<reference evidence="2 3" key="1">
    <citation type="journal article" date="2013" name="MBio">
        <title>Genome sequencing of the plant pathogen Taphrina deformans, the causal agent of peach leaf curl.</title>
        <authorList>
            <person name="Cisse O.H."/>
            <person name="Almeida J.M.G.C.F."/>
            <person name="Fonseca A."/>
            <person name="Kumar A.A."/>
            <person name="Salojaervi J."/>
            <person name="Overmyer K."/>
            <person name="Hauser P.M."/>
            <person name="Pagni M."/>
        </authorList>
    </citation>
    <scope>NUCLEOTIDE SEQUENCE [LARGE SCALE GENOMIC DNA]</scope>
    <source>
        <strain evidence="3">PYCC 5710 / ATCC 11124 / CBS 356.35 / IMI 108563 / JCM 9778 / NBRC 8474</strain>
    </source>
</reference>
<dbReference type="Gene3D" id="1.10.405.10">
    <property type="entry name" value="Guanine Nucleotide Dissociation Inhibitor, domain 1"/>
    <property type="match status" value="1"/>
</dbReference>
<dbReference type="GO" id="GO:0005634">
    <property type="term" value="C:nucleus"/>
    <property type="evidence" value="ECO:0007669"/>
    <property type="project" value="TreeGrafter"/>
</dbReference>
<evidence type="ECO:0000313" key="3">
    <source>
        <dbReference type="Proteomes" id="UP000013776"/>
    </source>
</evidence>
<comment type="caution">
    <text evidence="2">The sequence shown here is derived from an EMBL/GenBank/DDBJ whole genome shotgun (WGS) entry which is preliminary data.</text>
</comment>
<dbReference type="InterPro" id="IPR018203">
    <property type="entry name" value="GDP_dissociation_inhibitor"/>
</dbReference>
<dbReference type="SUPFAM" id="SSF51905">
    <property type="entry name" value="FAD/NAD(P)-binding domain"/>
    <property type="match status" value="1"/>
</dbReference>
<dbReference type="GO" id="GO:0005092">
    <property type="term" value="F:GDP-dissociation inhibitor activity"/>
    <property type="evidence" value="ECO:0007669"/>
    <property type="project" value="InterPro"/>
</dbReference>
<dbReference type="Pfam" id="PF00996">
    <property type="entry name" value="GDI"/>
    <property type="match status" value="1"/>
</dbReference>
<dbReference type="GO" id="GO:0005829">
    <property type="term" value="C:cytosol"/>
    <property type="evidence" value="ECO:0007669"/>
    <property type="project" value="TreeGrafter"/>
</dbReference>
<organism evidence="2 3">
    <name type="scientific">Taphrina deformans (strain PYCC 5710 / ATCC 11124 / CBS 356.35 / IMI 108563 / JCM 9778 / NBRC 8474)</name>
    <name type="common">Peach leaf curl fungus</name>
    <name type="synonym">Lalaria deformans</name>
    <dbReference type="NCBI Taxonomy" id="1097556"/>
    <lineage>
        <taxon>Eukaryota</taxon>
        <taxon>Fungi</taxon>
        <taxon>Dikarya</taxon>
        <taxon>Ascomycota</taxon>
        <taxon>Taphrinomycotina</taxon>
        <taxon>Taphrinomycetes</taxon>
        <taxon>Taphrinales</taxon>
        <taxon>Taphrinaceae</taxon>
        <taxon>Taphrina</taxon>
    </lineage>
</organism>
<dbReference type="GO" id="GO:0007264">
    <property type="term" value="P:small GTPase-mediated signal transduction"/>
    <property type="evidence" value="ECO:0007669"/>
    <property type="project" value="InterPro"/>
</dbReference>
<dbReference type="EMBL" id="CAHR02000148">
    <property type="protein sequence ID" value="CCG83430.1"/>
    <property type="molecule type" value="Genomic_DNA"/>
</dbReference>
<dbReference type="Gene3D" id="3.50.50.60">
    <property type="entry name" value="FAD/NAD(P)-binding domain"/>
    <property type="match status" value="1"/>
</dbReference>
<protein>
    <submittedName>
        <fullName evidence="2">Uncharacterized Rab geranylgeranyltransferase C15C4.03</fullName>
    </submittedName>
</protein>
<keyword evidence="3" id="KW-1185">Reference proteome</keyword>
<dbReference type="STRING" id="1097556.R4XJ88"/>
<proteinExistence type="inferred from homology"/>
<dbReference type="eggNOG" id="KOG1439">
    <property type="taxonomic scope" value="Eukaryota"/>
</dbReference>
<dbReference type="Gene3D" id="3.30.519.10">
    <property type="entry name" value="Guanine Nucleotide Dissociation Inhibitor, domain 2"/>
    <property type="match status" value="1"/>
</dbReference>
<dbReference type="AlphaFoldDB" id="R4XJ88"/>
<sequence length="433" mass="47670">MSDQVQDHTVEEYDVLIEGTSLMHSILATALSLDGSKVVHIDEHDYYGAINACIPHPYDGHALPASVRDYNMIPGSAQTSLGPAREYNIELLPRLLYTSSPMIKILQNLGIGEYVQFKSLNSFYLYKDGELERAPSSKEDIFTSTTMPLIVKRRLMKFIKFCAETSPDQLEYDKKESLVKIMKEQFRLESDMIEAVSFALAGASNAQASLGDTLPNIQAHLKSLGLFGPFPVVIPMYGSGSELTQAFCRKAAVKGCTYILGQKMDSPTTPDNIFRLSSGHQLSAKHVVKPRNPTECSHTTRRIYIVVGEFQQLMNGGDGAVIAFAPEKAEDQVIHCQVYGKGAGVCPDGQSVIHLSGGDITPGQFDAACQKLRAKCPFEIIVTLEYKLQDPSVAQSYDDLINEAQSLFLSLTHGTGDFLPQQPQEGLDRSDDY</sequence>
<gene>
    <name evidence="2" type="ORF">TAPDE_003643</name>
</gene>
<dbReference type="GO" id="GO:0005968">
    <property type="term" value="C:Rab-protein geranylgeranyltransferase complex"/>
    <property type="evidence" value="ECO:0007669"/>
    <property type="project" value="TreeGrafter"/>
</dbReference>
<dbReference type="GO" id="GO:0016192">
    <property type="term" value="P:vesicle-mediated transport"/>
    <property type="evidence" value="ECO:0007669"/>
    <property type="project" value="TreeGrafter"/>
</dbReference>
<name>R4XJ88_TAPDE</name>
<accession>R4XJ88</accession>
<dbReference type="VEuPathDB" id="FungiDB:TAPDE_003643"/>
<dbReference type="OrthoDB" id="1923006at2759"/>
<comment type="similarity">
    <text evidence="1">Belongs to the Rab GDI family.</text>
</comment>
<evidence type="ECO:0000313" key="2">
    <source>
        <dbReference type="EMBL" id="CCG83430.1"/>
    </source>
</evidence>
<dbReference type="PRINTS" id="PR00891">
    <property type="entry name" value="RABGDIREP"/>
</dbReference>
<evidence type="ECO:0000256" key="1">
    <source>
        <dbReference type="ARBA" id="ARBA00005593"/>
    </source>
</evidence>